<dbReference type="AlphaFoldDB" id="A0A803NRP4"/>
<reference evidence="1" key="2">
    <citation type="submission" date="2021-03" db="UniProtKB">
        <authorList>
            <consortium name="EnsemblPlants"/>
        </authorList>
    </citation>
    <scope>IDENTIFICATION</scope>
</reference>
<protein>
    <submittedName>
        <fullName evidence="1">Uncharacterized protein</fullName>
    </submittedName>
</protein>
<dbReference type="Proteomes" id="UP000596661">
    <property type="component" value="Chromosome 1"/>
</dbReference>
<evidence type="ECO:0000313" key="2">
    <source>
        <dbReference type="Proteomes" id="UP000596661"/>
    </source>
</evidence>
<dbReference type="EMBL" id="UZAU01000018">
    <property type="status" value="NOT_ANNOTATED_CDS"/>
    <property type="molecule type" value="Genomic_DNA"/>
</dbReference>
<dbReference type="EnsemblPlants" id="evm.model.01.971">
    <property type="protein sequence ID" value="cds.evm.model.01.971"/>
    <property type="gene ID" value="evm.TU.01.971"/>
</dbReference>
<organism evidence="1 2">
    <name type="scientific">Cannabis sativa</name>
    <name type="common">Hemp</name>
    <name type="synonym">Marijuana</name>
    <dbReference type="NCBI Taxonomy" id="3483"/>
    <lineage>
        <taxon>Eukaryota</taxon>
        <taxon>Viridiplantae</taxon>
        <taxon>Streptophyta</taxon>
        <taxon>Embryophyta</taxon>
        <taxon>Tracheophyta</taxon>
        <taxon>Spermatophyta</taxon>
        <taxon>Magnoliopsida</taxon>
        <taxon>eudicotyledons</taxon>
        <taxon>Gunneridae</taxon>
        <taxon>Pentapetalae</taxon>
        <taxon>rosids</taxon>
        <taxon>fabids</taxon>
        <taxon>Rosales</taxon>
        <taxon>Cannabaceae</taxon>
        <taxon>Cannabis</taxon>
    </lineage>
</organism>
<reference evidence="1" key="1">
    <citation type="submission" date="2018-11" db="EMBL/GenBank/DDBJ databases">
        <authorList>
            <person name="Grassa J C."/>
        </authorList>
    </citation>
    <scope>NUCLEOTIDE SEQUENCE [LARGE SCALE GENOMIC DNA]</scope>
</reference>
<name>A0A803NRP4_CANSA</name>
<accession>A0A803NRP4</accession>
<sequence>MFCYPNASTGFGIPAKVEDFPAPPAILLTLAHPDEEKNQLCIAKQNYAVDELSKGDAKVVALKKWLREIQDGPFRGEYTGEVWDLNFDPKTDWFKRYLELGGMGGVLKKLGEAESQMETLRNDTLAERALRDSQPDSRLLKTYINPTWKLSKYVSEFKEFCEFWDQTMKEVAKAARDALLTLVTYKHCVKRFKDIVFMC</sequence>
<dbReference type="Gramene" id="evm.model.01.971">
    <property type="protein sequence ID" value="cds.evm.model.01.971"/>
    <property type="gene ID" value="evm.TU.01.971"/>
</dbReference>
<proteinExistence type="predicted"/>
<evidence type="ECO:0000313" key="1">
    <source>
        <dbReference type="EnsemblPlants" id="cds.evm.model.01.971"/>
    </source>
</evidence>
<keyword evidence="2" id="KW-1185">Reference proteome</keyword>